<evidence type="ECO:0000313" key="1">
    <source>
        <dbReference type="EMBL" id="KAK0322936.1"/>
    </source>
</evidence>
<protein>
    <submittedName>
        <fullName evidence="1">Uncharacterized protein</fullName>
    </submittedName>
</protein>
<comment type="caution">
    <text evidence="1">The sequence shown here is derived from an EMBL/GenBank/DDBJ whole genome shotgun (WGS) entry which is preliminary data.</text>
</comment>
<dbReference type="EMBL" id="JASUXU010000014">
    <property type="protein sequence ID" value="KAK0322936.1"/>
    <property type="molecule type" value="Genomic_DNA"/>
</dbReference>
<proteinExistence type="predicted"/>
<organism evidence="1 2">
    <name type="scientific">Friedmanniomyces endolithicus</name>
    <dbReference type="NCBI Taxonomy" id="329885"/>
    <lineage>
        <taxon>Eukaryota</taxon>
        <taxon>Fungi</taxon>
        <taxon>Dikarya</taxon>
        <taxon>Ascomycota</taxon>
        <taxon>Pezizomycotina</taxon>
        <taxon>Dothideomycetes</taxon>
        <taxon>Dothideomycetidae</taxon>
        <taxon>Mycosphaerellales</taxon>
        <taxon>Teratosphaeriaceae</taxon>
        <taxon>Friedmanniomyces</taxon>
    </lineage>
</organism>
<name>A0AAN6JFX5_9PEZI</name>
<evidence type="ECO:0000313" key="2">
    <source>
        <dbReference type="Proteomes" id="UP001168146"/>
    </source>
</evidence>
<accession>A0AAN6JFX5</accession>
<dbReference type="Proteomes" id="UP001168146">
    <property type="component" value="Unassembled WGS sequence"/>
</dbReference>
<gene>
    <name evidence="1" type="ORF">LTR82_005864</name>
</gene>
<reference evidence="1" key="1">
    <citation type="submission" date="2021-12" db="EMBL/GenBank/DDBJ databases">
        <title>Black yeast isolated from Biological Soil Crust.</title>
        <authorList>
            <person name="Kurbessoian T."/>
        </authorList>
    </citation>
    <scope>NUCLEOTIDE SEQUENCE</scope>
    <source>
        <strain evidence="1">CCFEE 5208</strain>
    </source>
</reference>
<dbReference type="AlphaFoldDB" id="A0AAN6JFX5"/>
<sequence length="70" mass="8056">MSSSSQEERGYGGDLKHGETYKEVMHDHDIARVTTQDARHHAQLTEEELVVEKKLRRKIDSLIMPLVILV</sequence>